<protein>
    <submittedName>
        <fullName evidence="1">Uncharacterized protein</fullName>
    </submittedName>
</protein>
<name>A0A4C1XI00_EUMVA</name>
<reference evidence="1 2" key="1">
    <citation type="journal article" date="2019" name="Commun. Biol.">
        <title>The bagworm genome reveals a unique fibroin gene that provides high tensile strength.</title>
        <authorList>
            <person name="Kono N."/>
            <person name="Nakamura H."/>
            <person name="Ohtoshi R."/>
            <person name="Tomita M."/>
            <person name="Numata K."/>
            <person name="Arakawa K."/>
        </authorList>
    </citation>
    <scope>NUCLEOTIDE SEQUENCE [LARGE SCALE GENOMIC DNA]</scope>
</reference>
<dbReference type="Proteomes" id="UP000299102">
    <property type="component" value="Unassembled WGS sequence"/>
</dbReference>
<keyword evidence="2" id="KW-1185">Reference proteome</keyword>
<gene>
    <name evidence="1" type="ORF">EVAR_45686_1</name>
</gene>
<comment type="caution">
    <text evidence="1">The sequence shown here is derived from an EMBL/GenBank/DDBJ whole genome shotgun (WGS) entry which is preliminary data.</text>
</comment>
<proteinExistence type="predicted"/>
<dbReference type="EMBL" id="BGZK01000871">
    <property type="protein sequence ID" value="GBP63526.1"/>
    <property type="molecule type" value="Genomic_DNA"/>
</dbReference>
<evidence type="ECO:0000313" key="2">
    <source>
        <dbReference type="Proteomes" id="UP000299102"/>
    </source>
</evidence>
<dbReference type="AlphaFoldDB" id="A0A4C1XI00"/>
<organism evidence="1 2">
    <name type="scientific">Eumeta variegata</name>
    <name type="common">Bagworm moth</name>
    <name type="synonym">Eumeta japonica</name>
    <dbReference type="NCBI Taxonomy" id="151549"/>
    <lineage>
        <taxon>Eukaryota</taxon>
        <taxon>Metazoa</taxon>
        <taxon>Ecdysozoa</taxon>
        <taxon>Arthropoda</taxon>
        <taxon>Hexapoda</taxon>
        <taxon>Insecta</taxon>
        <taxon>Pterygota</taxon>
        <taxon>Neoptera</taxon>
        <taxon>Endopterygota</taxon>
        <taxon>Lepidoptera</taxon>
        <taxon>Glossata</taxon>
        <taxon>Ditrysia</taxon>
        <taxon>Tineoidea</taxon>
        <taxon>Psychidae</taxon>
        <taxon>Oiketicinae</taxon>
        <taxon>Eumeta</taxon>
    </lineage>
</organism>
<accession>A0A4C1XI00</accession>
<evidence type="ECO:0000313" key="1">
    <source>
        <dbReference type="EMBL" id="GBP63526.1"/>
    </source>
</evidence>
<sequence>MRTGIAIWNVTEIEIRKGTGPDIEAGRLFKTKDGGTRPISTPARPRAVCDLKGNIRAVELPCEELSSFCFHEVINFSQHLLPGGDRSAVV</sequence>